<dbReference type="SUPFAM" id="SSF52980">
    <property type="entry name" value="Restriction endonuclease-like"/>
    <property type="match status" value="1"/>
</dbReference>
<name>A0ABX1THV8_9GAMM</name>
<proteinExistence type="predicted"/>
<dbReference type="PANTHER" id="PTHR34314">
    <property type="entry name" value="CRENARCHAEAL PROTEIN, PUTATIVE-RELATED"/>
    <property type="match status" value="1"/>
</dbReference>
<dbReference type="RefSeq" id="WP_169248213.1">
    <property type="nucleotide sequence ID" value="NZ_SPMZ01000017.1"/>
</dbReference>
<reference evidence="1 2" key="1">
    <citation type="submission" date="2019-03" db="EMBL/GenBank/DDBJ databases">
        <title>Metabolic reconstructions from genomes of highly enriched 'Candidatus Accumulibacter' and 'Candidatus Competibacter' bioreactor populations.</title>
        <authorList>
            <person name="Annavajhala M.K."/>
            <person name="Welles L."/>
            <person name="Abbas B."/>
            <person name="Sorokin D."/>
            <person name="Park H."/>
            <person name="Van Loosdrecht M."/>
            <person name="Chandran K."/>
        </authorList>
    </citation>
    <scope>NUCLEOTIDE SEQUENCE [LARGE SCALE GENOMIC DNA]</scope>
    <source>
        <strain evidence="1 2">SBR_G</strain>
    </source>
</reference>
<accession>A0ABX1THV8</accession>
<gene>
    <name evidence="1" type="ORF">E4P82_06850</name>
</gene>
<evidence type="ECO:0000313" key="1">
    <source>
        <dbReference type="EMBL" id="NMQ18952.1"/>
    </source>
</evidence>
<keyword evidence="2" id="KW-1185">Reference proteome</keyword>
<dbReference type="PANTHER" id="PTHR34314:SF6">
    <property type="entry name" value="DUF3782 DOMAIN-CONTAINING PROTEIN"/>
    <property type="match status" value="1"/>
</dbReference>
<dbReference type="InterPro" id="IPR011335">
    <property type="entry name" value="Restrct_endonuc-II-like"/>
</dbReference>
<dbReference type="Proteomes" id="UP000760480">
    <property type="component" value="Unassembled WGS sequence"/>
</dbReference>
<evidence type="ECO:0000313" key="2">
    <source>
        <dbReference type="Proteomes" id="UP000760480"/>
    </source>
</evidence>
<organism evidence="1 2">
    <name type="scientific">Candidatus Competibacter phosphatis</name>
    <dbReference type="NCBI Taxonomy" id="221280"/>
    <lineage>
        <taxon>Bacteria</taxon>
        <taxon>Pseudomonadati</taxon>
        <taxon>Pseudomonadota</taxon>
        <taxon>Gammaproteobacteria</taxon>
        <taxon>Candidatus Competibacteraceae</taxon>
        <taxon>Candidatus Competibacter</taxon>
    </lineage>
</organism>
<protein>
    <submittedName>
        <fullName evidence="1">DUF3782 domain-containing protein</fullName>
    </submittedName>
</protein>
<dbReference type="InterPro" id="IPR012431">
    <property type="entry name" value="PDDEXK_10"/>
</dbReference>
<dbReference type="EMBL" id="SPMZ01000017">
    <property type="protein sequence ID" value="NMQ18952.1"/>
    <property type="molecule type" value="Genomic_DNA"/>
</dbReference>
<dbReference type="Pfam" id="PF12644">
    <property type="entry name" value="DUF3782"/>
    <property type="match status" value="1"/>
</dbReference>
<dbReference type="Pfam" id="PF07788">
    <property type="entry name" value="PDDEXK_10"/>
    <property type="match status" value="1"/>
</dbReference>
<sequence>MTMIDLKARLQAELPELLKQDNNFRQWLEQLIRQTAVTPESFDTRFERMLQEFAADRAEQRRKWDEHDRAWEEWSAKFDAHAEEQRRKWDEQNRKWDEQNRKNNELLEEIKLSRSRQDQGIGALGARWGIASEHSFHAALKGILEKSFGVEVLNVNEFDDEGAVFGAPDQVEIDIIIKNGELILCELKSSMSKSDMYTFDRKVRYYERRHQRQVQRKIAVSPMVPPPVRAVADKLGIEVFGHAEDVTSA</sequence>
<dbReference type="InterPro" id="IPR024271">
    <property type="entry name" value="DUF3782"/>
</dbReference>
<comment type="caution">
    <text evidence="1">The sequence shown here is derived from an EMBL/GenBank/DDBJ whole genome shotgun (WGS) entry which is preliminary data.</text>
</comment>